<accession>A0A517U6V5</accession>
<feature type="region of interest" description="Disordered" evidence="1">
    <location>
        <begin position="195"/>
        <end position="220"/>
    </location>
</feature>
<evidence type="ECO:0000313" key="3">
    <source>
        <dbReference type="Proteomes" id="UP000317909"/>
    </source>
</evidence>
<geneLocation type="plasmid" evidence="3">
    <name>pi41_1</name>
</geneLocation>
<dbReference type="KEGG" id="llh:I41_56120"/>
<dbReference type="EMBL" id="CP036340">
    <property type="protein sequence ID" value="QDT76362.1"/>
    <property type="molecule type" value="Genomic_DNA"/>
</dbReference>
<dbReference type="AlphaFoldDB" id="A0A517U6V5"/>
<keyword evidence="2" id="KW-0614">Plasmid</keyword>
<protein>
    <submittedName>
        <fullName evidence="2">Uncharacterized protein</fullName>
    </submittedName>
</protein>
<organism evidence="2 3">
    <name type="scientific">Lacipirellula limnantheis</name>
    <dbReference type="NCBI Taxonomy" id="2528024"/>
    <lineage>
        <taxon>Bacteria</taxon>
        <taxon>Pseudomonadati</taxon>
        <taxon>Planctomycetota</taxon>
        <taxon>Planctomycetia</taxon>
        <taxon>Pirellulales</taxon>
        <taxon>Lacipirellulaceae</taxon>
        <taxon>Lacipirellula</taxon>
    </lineage>
</organism>
<proteinExistence type="predicted"/>
<feature type="compositionally biased region" description="Pro residues" evidence="1">
    <location>
        <begin position="209"/>
        <end position="220"/>
    </location>
</feature>
<dbReference type="RefSeq" id="WP_145436612.1">
    <property type="nucleotide sequence ID" value="NZ_CP036340.1"/>
</dbReference>
<evidence type="ECO:0000313" key="2">
    <source>
        <dbReference type="EMBL" id="QDT76362.1"/>
    </source>
</evidence>
<keyword evidence="3" id="KW-1185">Reference proteome</keyword>
<gene>
    <name evidence="2" type="ORF">I41_56120</name>
</gene>
<dbReference type="Proteomes" id="UP000317909">
    <property type="component" value="Plasmid pI41_1"/>
</dbReference>
<reference evidence="2 3" key="1">
    <citation type="submission" date="2019-02" db="EMBL/GenBank/DDBJ databases">
        <title>Deep-cultivation of Planctomycetes and their phenomic and genomic characterization uncovers novel biology.</title>
        <authorList>
            <person name="Wiegand S."/>
            <person name="Jogler M."/>
            <person name="Boedeker C."/>
            <person name="Pinto D."/>
            <person name="Vollmers J."/>
            <person name="Rivas-Marin E."/>
            <person name="Kohn T."/>
            <person name="Peeters S.H."/>
            <person name="Heuer A."/>
            <person name="Rast P."/>
            <person name="Oberbeckmann S."/>
            <person name="Bunk B."/>
            <person name="Jeske O."/>
            <person name="Meyerdierks A."/>
            <person name="Storesund J.E."/>
            <person name="Kallscheuer N."/>
            <person name="Luecker S."/>
            <person name="Lage O.M."/>
            <person name="Pohl T."/>
            <person name="Merkel B.J."/>
            <person name="Hornburger P."/>
            <person name="Mueller R.-W."/>
            <person name="Bruemmer F."/>
            <person name="Labrenz M."/>
            <person name="Spormann A.M."/>
            <person name="Op den Camp H."/>
            <person name="Overmann J."/>
            <person name="Amann R."/>
            <person name="Jetten M.S.M."/>
            <person name="Mascher T."/>
            <person name="Medema M.H."/>
            <person name="Devos D.P."/>
            <person name="Kaster A.-K."/>
            <person name="Ovreas L."/>
            <person name="Rohde M."/>
            <person name="Galperin M.Y."/>
            <person name="Jogler C."/>
        </authorList>
    </citation>
    <scope>NUCLEOTIDE SEQUENCE [LARGE SCALE GENOMIC DNA]</scope>
    <source>
        <strain evidence="2 3">I41</strain>
        <plasmid evidence="3">pi41_1</plasmid>
    </source>
</reference>
<name>A0A517U6V5_9BACT</name>
<sequence length="220" mass="24593">MPPNTFSISGDEMYLRLTAPEFFSELIRGRTATLVESGTPEGLVAWTEERRQKDQLWTEILQANPTVQQQVADREIFNEAVQGYVREVSALHLNSSDPDVIHASIADLIQSELDPPWDHNAPPLDMRFVLAAEIEKHQERERNDQDLSGKSLSEQGPFFREEYLQSLAPSPAAGVVEATKELLQEQAAVGREVAAMKNELEAPQQEIKIPPPKIDPPSNS</sequence>
<evidence type="ECO:0000256" key="1">
    <source>
        <dbReference type="SAM" id="MobiDB-lite"/>
    </source>
</evidence>